<dbReference type="PANTHER" id="PTHR34287">
    <property type="entry name" value="OS06G0551500 PROTEIN-RELATED"/>
    <property type="match status" value="1"/>
</dbReference>
<feature type="compositionally biased region" description="Low complexity" evidence="1">
    <location>
        <begin position="1"/>
        <end position="36"/>
    </location>
</feature>
<proteinExistence type="predicted"/>
<sequence length="119" mass="13331">MSLSEPSSSNSSPSISSSTSPSEETNTTSWTTATSTRRTQMVSKSVSERLLGKFFDASQFDFDYQQSGLWSPPVRRSVYLASPTGNIIHSDDQLFRKLKKANSVWKKRRLVCFTAFMCS</sequence>
<dbReference type="AlphaFoldDB" id="A0AAE1IRW1"/>
<organism evidence="2 3">
    <name type="scientific">Acacia crassicarpa</name>
    <name type="common">northern wattle</name>
    <dbReference type="NCBI Taxonomy" id="499986"/>
    <lineage>
        <taxon>Eukaryota</taxon>
        <taxon>Viridiplantae</taxon>
        <taxon>Streptophyta</taxon>
        <taxon>Embryophyta</taxon>
        <taxon>Tracheophyta</taxon>
        <taxon>Spermatophyta</taxon>
        <taxon>Magnoliopsida</taxon>
        <taxon>eudicotyledons</taxon>
        <taxon>Gunneridae</taxon>
        <taxon>Pentapetalae</taxon>
        <taxon>rosids</taxon>
        <taxon>fabids</taxon>
        <taxon>Fabales</taxon>
        <taxon>Fabaceae</taxon>
        <taxon>Caesalpinioideae</taxon>
        <taxon>mimosoid clade</taxon>
        <taxon>Acacieae</taxon>
        <taxon>Acacia</taxon>
    </lineage>
</organism>
<reference evidence="2" key="1">
    <citation type="submission" date="2023-10" db="EMBL/GenBank/DDBJ databases">
        <title>Chromosome-level genome of the transformable northern wattle, Acacia crassicarpa.</title>
        <authorList>
            <person name="Massaro I."/>
            <person name="Sinha N.R."/>
            <person name="Poethig S."/>
            <person name="Leichty A.R."/>
        </authorList>
    </citation>
    <scope>NUCLEOTIDE SEQUENCE</scope>
    <source>
        <strain evidence="2">Acra3RX</strain>
        <tissue evidence="2">Leaf</tissue>
    </source>
</reference>
<evidence type="ECO:0000256" key="1">
    <source>
        <dbReference type="SAM" id="MobiDB-lite"/>
    </source>
</evidence>
<dbReference type="Proteomes" id="UP001293593">
    <property type="component" value="Unassembled WGS sequence"/>
</dbReference>
<protein>
    <submittedName>
        <fullName evidence="2">Uncharacterized protein</fullName>
    </submittedName>
</protein>
<comment type="caution">
    <text evidence="2">The sequence shown here is derived from an EMBL/GenBank/DDBJ whole genome shotgun (WGS) entry which is preliminary data.</text>
</comment>
<keyword evidence="3" id="KW-1185">Reference proteome</keyword>
<dbReference type="PANTHER" id="PTHR34287:SF12">
    <property type="match status" value="1"/>
</dbReference>
<evidence type="ECO:0000313" key="3">
    <source>
        <dbReference type="Proteomes" id="UP001293593"/>
    </source>
</evidence>
<feature type="region of interest" description="Disordered" evidence="1">
    <location>
        <begin position="1"/>
        <end position="42"/>
    </location>
</feature>
<evidence type="ECO:0000313" key="2">
    <source>
        <dbReference type="EMBL" id="KAK4255915.1"/>
    </source>
</evidence>
<name>A0AAE1IRW1_9FABA</name>
<dbReference type="EMBL" id="JAWXYG010000013">
    <property type="protein sequence ID" value="KAK4255915.1"/>
    <property type="molecule type" value="Genomic_DNA"/>
</dbReference>
<accession>A0AAE1IRW1</accession>
<gene>
    <name evidence="2" type="ORF">QN277_008843</name>
</gene>